<dbReference type="InterPro" id="IPR035897">
    <property type="entry name" value="Toll_tir_struct_dom_sf"/>
</dbReference>
<evidence type="ECO:0000313" key="2">
    <source>
        <dbReference type="EMBL" id="MYM41042.1"/>
    </source>
</evidence>
<comment type="caution">
    <text evidence="2">The sequence shown here is derived from an EMBL/GenBank/DDBJ whole genome shotgun (WGS) entry which is preliminary data.</text>
</comment>
<evidence type="ECO:0000313" key="3">
    <source>
        <dbReference type="Proteomes" id="UP000478090"/>
    </source>
</evidence>
<keyword evidence="3" id="KW-1185">Reference proteome</keyword>
<protein>
    <submittedName>
        <fullName evidence="2">TIR domain-containing protein</fullName>
    </submittedName>
</protein>
<reference evidence="2 3" key="1">
    <citation type="submission" date="2019-12" db="EMBL/GenBank/DDBJ databases">
        <title>Novel species isolated from a subtropical stream in China.</title>
        <authorList>
            <person name="Lu H."/>
        </authorList>
    </citation>
    <scope>NUCLEOTIDE SEQUENCE [LARGE SCALE GENOMIC DNA]</scope>
    <source>
        <strain evidence="2 3">CY13W</strain>
    </source>
</reference>
<dbReference type="EMBL" id="WWCM01000012">
    <property type="protein sequence ID" value="MYM41042.1"/>
    <property type="molecule type" value="Genomic_DNA"/>
</dbReference>
<dbReference type="InterPro" id="IPR000157">
    <property type="entry name" value="TIR_dom"/>
</dbReference>
<organism evidence="2 3">
    <name type="scientific">Duganella qianjiadongensis</name>
    <dbReference type="NCBI Taxonomy" id="2692176"/>
    <lineage>
        <taxon>Bacteria</taxon>
        <taxon>Pseudomonadati</taxon>
        <taxon>Pseudomonadota</taxon>
        <taxon>Betaproteobacteria</taxon>
        <taxon>Burkholderiales</taxon>
        <taxon>Oxalobacteraceae</taxon>
        <taxon>Telluria group</taxon>
        <taxon>Duganella</taxon>
    </lineage>
</organism>
<gene>
    <name evidence="2" type="ORF">GTP27_17080</name>
</gene>
<dbReference type="Gene3D" id="3.40.50.10140">
    <property type="entry name" value="Toll/interleukin-1 receptor homology (TIR) domain"/>
    <property type="match status" value="1"/>
</dbReference>
<evidence type="ECO:0000259" key="1">
    <source>
        <dbReference type="Pfam" id="PF13676"/>
    </source>
</evidence>
<feature type="domain" description="TIR" evidence="1">
    <location>
        <begin position="30"/>
        <end position="124"/>
    </location>
</feature>
<dbReference type="RefSeq" id="WP_161040362.1">
    <property type="nucleotide sequence ID" value="NZ_WWCM01000012.1"/>
</dbReference>
<dbReference type="SUPFAM" id="SSF52200">
    <property type="entry name" value="Toll/Interleukin receptor TIR domain"/>
    <property type="match status" value="1"/>
</dbReference>
<sequence>MPILQSDLARASSRGVIRKSVVRSGQPTAFLCHSHLDRALAEGLQTLLHEAGWEVYIDWQDAEMPASPNRVTAGRIQSRIVSADWFLFLATANSTASRWCPWEIGYADGKKPLGRIAVIPTTDTSGRHHGNEYLQLYQQITPADVGGLALFPAGQNTGGSFVKNL</sequence>
<proteinExistence type="predicted"/>
<dbReference type="Proteomes" id="UP000478090">
    <property type="component" value="Unassembled WGS sequence"/>
</dbReference>
<dbReference type="Pfam" id="PF13676">
    <property type="entry name" value="TIR_2"/>
    <property type="match status" value="1"/>
</dbReference>
<accession>A0ABW9VSC5</accession>
<name>A0ABW9VSC5_9BURK</name>